<dbReference type="InterPro" id="IPR022409">
    <property type="entry name" value="PKD/Chitinase_dom"/>
</dbReference>
<dbReference type="Gene3D" id="2.60.40.10">
    <property type="entry name" value="Immunoglobulins"/>
    <property type="match status" value="3"/>
</dbReference>
<accession>A0A4Q7PDH4</accession>
<dbReference type="CDD" id="cd00146">
    <property type="entry name" value="PKD"/>
    <property type="match status" value="1"/>
</dbReference>
<dbReference type="InterPro" id="IPR013783">
    <property type="entry name" value="Ig-like_fold"/>
</dbReference>
<protein>
    <submittedName>
        <fullName evidence="2">Gliding motility-associated-like protein</fullName>
    </submittedName>
</protein>
<evidence type="ECO:0000313" key="2">
    <source>
        <dbReference type="EMBL" id="RZS97670.1"/>
    </source>
</evidence>
<dbReference type="NCBIfam" id="TIGR04131">
    <property type="entry name" value="Bac_Flav_CTERM"/>
    <property type="match status" value="1"/>
</dbReference>
<feature type="domain" description="PKD" evidence="1">
    <location>
        <begin position="2485"/>
        <end position="2567"/>
    </location>
</feature>
<dbReference type="EMBL" id="SGXG01000001">
    <property type="protein sequence ID" value="RZS97670.1"/>
    <property type="molecule type" value="Genomic_DNA"/>
</dbReference>
<organism evidence="2 3">
    <name type="scientific">Cecembia calidifontis</name>
    <dbReference type="NCBI Taxonomy" id="1187080"/>
    <lineage>
        <taxon>Bacteria</taxon>
        <taxon>Pseudomonadati</taxon>
        <taxon>Bacteroidota</taxon>
        <taxon>Cytophagia</taxon>
        <taxon>Cytophagales</taxon>
        <taxon>Cyclobacteriaceae</taxon>
        <taxon>Cecembia</taxon>
    </lineage>
</organism>
<dbReference type="InterPro" id="IPR025667">
    <property type="entry name" value="SprB_repeat"/>
</dbReference>
<dbReference type="InterPro" id="IPR026341">
    <property type="entry name" value="T9SS_type_B"/>
</dbReference>
<proteinExistence type="predicted"/>
<dbReference type="InterPro" id="IPR000601">
    <property type="entry name" value="PKD_dom"/>
</dbReference>
<evidence type="ECO:0000313" key="3">
    <source>
        <dbReference type="Proteomes" id="UP000292209"/>
    </source>
</evidence>
<dbReference type="SMART" id="SM00089">
    <property type="entry name" value="PKD"/>
    <property type="match status" value="3"/>
</dbReference>
<sequence>MGQTPLILQDLNFSECRRSVEARASGGLAPYTYQWSFEGEIVQIDNNLSSSQFSLLTRAQPGVYTLIITDNGGRALTRNIPFVGTSNFTLDIEISEIFQCANETSANITGIIEGGLPPYTIRFFDLNENLVRTVNNFPGGPLNLTGIPAGQYVVEVEDALLCIELTEIDIPEIDPIILEPATGVGTFPETCAANGGISFNAQGFTGEVRFRIRRANGTYVNGWTVAPGGLIQYNQLVAGNYVLEIIDFYRNETCPAELDFSIGNEILLDYTATSTPVTCFGGNDGTITIRADRVFMGFPFPPANINVDIIRPNNTIAVNNASVAIGTNSGQQTFSGFGPGTYTIRVRHGGVNYPECQQEFTVTVAAPPSPINLSTSSTPLTCFGANDGTATVNASGGWGGFSYLWSNGATTATATGLAPGNYSVTVTDSEGCTSVANVNVVGPPSALSASINGVVGLTCIGSNDGRATVTGVTGGWGSYTYLWSNGETTATAFNLPSGLNTVTIRDSGGCELVLTVNNGVPPAPTVTSSPVSPSCFGGSDGSLRIQISDPTNTYAVTTNGQTLIGNDVTFQNLPAGDYFVNIAYDGGTCVITHQATVSNPPQIQFNTPVINHILCHGNGNGSITGLQVTGGTGTLSFQWQVRTGTNFVDIPGQTGLNISNLAGGTYRIVVRDAKNCIVTRQFVINEPAPLAVSGPVVTNVGCFGDATGSVSFTISGGTAPYTYRLNGGSPTTTSLNTVTITGLAASNNNFIEVRDANNCQVPNINFDITSLPAITVTSTNITPETCAGQNNGSIQIGFTGGSGSLGVQWFRAGNFSTVLSNNALLSNSGPGDYVARIFDLTNPNCFILHNVTIPPTPALSLQLNGQPTNVSCFGESTGAINIAASGGTGALTFQWTGPNGFTSNVQNLSNVPAGQYSVRVTDANGCFRELNNILISQPPGGVQINVLNVIEPTCHDASNGRIEIQAGGGNPAYTFNWFKENSTGVFLPVGSNSTTLSNIGPGNYKVSVTDANGCTREENIPLGALDPIQITVTNIEDVSCHGRNNGRIFIEVTGGTGLYFFNWDHGFINQNPTNLSPGTYAVTVRDANGCEARLENIVISEPDPLEINVLSTVTPSCVFDDGAIEVEFIGALPGTATSRWFNVQTGDLIAENTTFVNGLTPGFYRVEYSTGASCTVTRIIRLNGPTSKLRLILDSDDASCPGEPGLLNFTAIGGVPSYSFQIFLGGIWQPITPAIMTSLTVGNYDVRVTDSAGCEDIGSITINEPDPPFYTAEVVQNVSCFNGNDGIITFGLFGNTSSIQSVQWFRRVIPTGFVPIDTSELNNLIAGTYFFELTYASGCTIISEDFVITQPPQIVTSPLVIQPLCADETGTFRLTVNGGVPGKTIQLNSTNGTSRIIENENTGVFNFENLAPGDYTWSIEDPGCGITSGVFTINQIIKPSFTVASQNVSCFGDNNGIINITGTTLQPGRSFTVLINNISQGALTTFTNLAPGNYQVRIVDNLGCLSDPILVQISGPDRPLEIVNFEKEDGECFGTPTGKISFGVNGGRPLYRAVLTNTAGFSAELGNLDRDLTYEFTGLVAGQYTLTIFDRDDVCQVIKDFVITQPDLVNVTHNSPPISCEPNLTFISLNITGGQLPYVITWERFNFTTSSWELIPFNGPELDNIGPGLYRYTVEDGNGCNPVSEDVLITAPPAFELTYTKGDILCFGGNTTVQLSATFGTADNFSYFVNGNQIFGNQFTAIAGTYTAYAINNATGCRSEDVVIQVTQPASPLTLQGFSAQNLTCYEGNNGRIAFTLIGGTAPYTITFQGNTYTGFDGEEIVFDNLAANINYSFTATDANGCPVLIPSRTLSQPTPLQVNVTNTTINCAGNFARINLQVTGGLAPYQIDWAYSADGVNFTTNPGFNNATQLNNLIGGYYRYTITDQGCEPVEDVVFIDSPLPIQVVPEVIDVACYGERTGEIHLNITGGTGNYSIQWSNGRIGSSLTGLAAGTYTVFIVDQNSCVASRTYTVIQPDAPLEVEADFNSFFCNFDDEIFLEIDVRGGTAPYTFSWSNGATTQNLVGIEPGSYTVTITDAAGCQIQRTYEIPPRILPFEVELTASQVLCSPGERVQISATVTGGTGPYTYLWNTGATTPIISNLGPGTYTVIVTDANGCRARESIEVLPAPNWRLNLEALNPVSCFGGNDGSIQLSLTGAREPVKIRWSHGVQDQLFAGNLRAGTYSVEVEDALGCIITSSFNIREPEILNLNEVVENSQCAGSRNGSITLNITGGSAPYTFRWSHGPNSRNLRNLGPGTYSVIVTDRNGCSTAATYTILEPEPLEITSDFSEELSCHGDRSGFINIGINGGIQPYEVVWADAPNLNSLFRSDLPAGTYTVKVTDDNGCRIEKTFNILEPERLQVDIKTSFMVDCENKELVGVAWAEITGGKGDYKIFWNTGETDVREVLFYEDGELSVMVYDENGCVDEAVVLVEMPLAFTDADFVYTVISIGQEGEIIVGDEVQFLDRTQGNVIAWEWNFGDGTTSNEQNPMHTYTRPGTYTITLMTFDALGCISQTSIQVEVLASYRIMVPNAFTPNGDGLNDTFMPKMRGIDEFEMHIFNKWGELVYSTFSKDDSGWNGTLNGVLSPNGNYVYKIVFKANDGEKGTQTGVFTLVH</sequence>
<dbReference type="Pfam" id="PF18911">
    <property type="entry name" value="PKD_4"/>
    <property type="match status" value="1"/>
</dbReference>
<dbReference type="SUPFAM" id="SSF49478">
    <property type="entry name" value="Cna protein B-type domain"/>
    <property type="match status" value="1"/>
</dbReference>
<gene>
    <name evidence="2" type="ORF">BC751_3287</name>
</gene>
<reference evidence="2 3" key="1">
    <citation type="submission" date="2019-02" db="EMBL/GenBank/DDBJ databases">
        <title>Genomic Encyclopedia of Archaeal and Bacterial Type Strains, Phase II (KMG-II): from individual species to whole genera.</title>
        <authorList>
            <person name="Goeker M."/>
        </authorList>
    </citation>
    <scope>NUCLEOTIDE SEQUENCE [LARGE SCALE GENOMIC DNA]</scope>
    <source>
        <strain evidence="2 3">DSM 21411</strain>
    </source>
</reference>
<comment type="caution">
    <text evidence="2">The sequence shown here is derived from an EMBL/GenBank/DDBJ whole genome shotgun (WGS) entry which is preliminary data.</text>
</comment>
<dbReference type="Pfam" id="PF13585">
    <property type="entry name" value="CHU_C"/>
    <property type="match status" value="1"/>
</dbReference>
<dbReference type="Gene3D" id="2.60.40.740">
    <property type="match status" value="6"/>
</dbReference>
<dbReference type="PROSITE" id="PS50093">
    <property type="entry name" value="PKD"/>
    <property type="match status" value="1"/>
</dbReference>
<name>A0A4Q7PDH4_9BACT</name>
<dbReference type="Pfam" id="PF13573">
    <property type="entry name" value="SprB"/>
    <property type="match status" value="13"/>
</dbReference>
<dbReference type="InterPro" id="IPR035986">
    <property type="entry name" value="PKD_dom_sf"/>
</dbReference>
<evidence type="ECO:0000259" key="1">
    <source>
        <dbReference type="PROSITE" id="PS50093"/>
    </source>
</evidence>
<keyword evidence="3" id="KW-1185">Reference proteome</keyword>
<dbReference type="SUPFAM" id="SSF49299">
    <property type="entry name" value="PKD domain"/>
    <property type="match status" value="2"/>
</dbReference>
<dbReference type="Proteomes" id="UP000292209">
    <property type="component" value="Unassembled WGS sequence"/>
</dbReference>